<dbReference type="PANTHER" id="PTHR37984:SF5">
    <property type="entry name" value="PROTEIN NYNRIN-LIKE"/>
    <property type="match status" value="1"/>
</dbReference>
<dbReference type="SUPFAM" id="SSF53098">
    <property type="entry name" value="Ribonuclease H-like"/>
    <property type="match status" value="1"/>
</dbReference>
<sequence length="187" mass="21714">MQAAMKMLTQVPEEQWATLLVMIDRFSKWTELVPLRSATAESLKKAFRERKFARYEVPKVVITDNGVQFASRIFKSFLAEMVPGVKDERWIDLWFQEEFQRRWPGEPCDYRRSSRTATTQNPSARNAMLLVGPLRHSRSVVLEKPSAKTDNSAEDICSDASRHPRKPRCHRRAELIGERRSVADVKH</sequence>
<dbReference type="Gene3D" id="3.30.420.10">
    <property type="entry name" value="Ribonuclease H-like superfamily/Ribonuclease H"/>
    <property type="match status" value="1"/>
</dbReference>
<gene>
    <name evidence="4" type="primary">LOC139352766</name>
</gene>
<evidence type="ECO:0000256" key="1">
    <source>
        <dbReference type="SAM" id="MobiDB-lite"/>
    </source>
</evidence>
<dbReference type="PANTHER" id="PTHR37984">
    <property type="entry name" value="PROTEIN CBG26694"/>
    <property type="match status" value="1"/>
</dbReference>
<dbReference type="InterPro" id="IPR001584">
    <property type="entry name" value="Integrase_cat-core"/>
</dbReference>
<evidence type="ECO:0000313" key="3">
    <source>
        <dbReference type="Proteomes" id="UP001652628"/>
    </source>
</evidence>
<dbReference type="Pfam" id="PF00665">
    <property type="entry name" value="rve"/>
    <property type="match status" value="1"/>
</dbReference>
<dbReference type="RefSeq" id="XP_070851497.1">
    <property type="nucleotide sequence ID" value="XM_070995396.1"/>
</dbReference>
<organism evidence="3 4">
    <name type="scientific">Drosophila suzukii</name>
    <name type="common">Spotted-wing drosophila fruit fly</name>
    <dbReference type="NCBI Taxonomy" id="28584"/>
    <lineage>
        <taxon>Eukaryota</taxon>
        <taxon>Metazoa</taxon>
        <taxon>Ecdysozoa</taxon>
        <taxon>Arthropoda</taxon>
        <taxon>Hexapoda</taxon>
        <taxon>Insecta</taxon>
        <taxon>Pterygota</taxon>
        <taxon>Neoptera</taxon>
        <taxon>Endopterygota</taxon>
        <taxon>Diptera</taxon>
        <taxon>Brachycera</taxon>
        <taxon>Muscomorpha</taxon>
        <taxon>Ephydroidea</taxon>
        <taxon>Drosophilidae</taxon>
        <taxon>Drosophila</taxon>
        <taxon>Sophophora</taxon>
    </lineage>
</organism>
<proteinExistence type="predicted"/>
<feature type="region of interest" description="Disordered" evidence="1">
    <location>
        <begin position="142"/>
        <end position="187"/>
    </location>
</feature>
<protein>
    <recommendedName>
        <fullName evidence="2">Integrase catalytic domain-containing protein</fullName>
    </recommendedName>
</protein>
<dbReference type="InterPro" id="IPR050951">
    <property type="entry name" value="Retrovirus_Pol_polyprotein"/>
</dbReference>
<feature type="compositionally biased region" description="Basic and acidic residues" evidence="1">
    <location>
        <begin position="172"/>
        <end position="187"/>
    </location>
</feature>
<evidence type="ECO:0000259" key="2">
    <source>
        <dbReference type="PROSITE" id="PS50994"/>
    </source>
</evidence>
<dbReference type="GeneID" id="139352766"/>
<feature type="domain" description="Integrase catalytic" evidence="2">
    <location>
        <begin position="1"/>
        <end position="81"/>
    </location>
</feature>
<name>A0ABM4TNG3_DROSZ</name>
<dbReference type="InterPro" id="IPR036397">
    <property type="entry name" value="RNaseH_sf"/>
</dbReference>
<dbReference type="InterPro" id="IPR012337">
    <property type="entry name" value="RNaseH-like_sf"/>
</dbReference>
<keyword evidence="3" id="KW-1185">Reference proteome</keyword>
<evidence type="ECO:0000313" key="4">
    <source>
        <dbReference type="RefSeq" id="XP_070851497.1"/>
    </source>
</evidence>
<dbReference type="Proteomes" id="UP001652628">
    <property type="component" value="Chromosome 3"/>
</dbReference>
<accession>A0ABM4TNG3</accession>
<dbReference type="PROSITE" id="PS50994">
    <property type="entry name" value="INTEGRASE"/>
    <property type="match status" value="1"/>
</dbReference>
<reference evidence="4" key="1">
    <citation type="submission" date="2025-08" db="UniProtKB">
        <authorList>
            <consortium name="RefSeq"/>
        </authorList>
    </citation>
    <scope>IDENTIFICATION</scope>
</reference>